<comment type="subunit">
    <text evidence="1">Homodimer.</text>
</comment>
<dbReference type="InterPro" id="IPR047233">
    <property type="entry name" value="UAH_cupin"/>
</dbReference>
<dbReference type="SUPFAM" id="SSF51182">
    <property type="entry name" value="RmlC-like cupins"/>
    <property type="match status" value="1"/>
</dbReference>
<evidence type="ECO:0000313" key="5">
    <source>
        <dbReference type="EMBL" id="NVE93561.1"/>
    </source>
</evidence>
<dbReference type="GO" id="GO:0000256">
    <property type="term" value="P:allantoin catabolic process"/>
    <property type="evidence" value="ECO:0007669"/>
    <property type="project" value="InterPro"/>
</dbReference>
<dbReference type="GO" id="GO:0004848">
    <property type="term" value="F:ureidoglycolate hydrolase activity"/>
    <property type="evidence" value="ECO:0007669"/>
    <property type="project" value="InterPro"/>
</dbReference>
<dbReference type="AlphaFoldDB" id="A0A850H9E1"/>
<organism evidence="5 6">
    <name type="scientific">Altererythrobacter lutimaris</name>
    <dbReference type="NCBI Taxonomy" id="2743979"/>
    <lineage>
        <taxon>Bacteria</taxon>
        <taxon>Pseudomonadati</taxon>
        <taxon>Pseudomonadota</taxon>
        <taxon>Alphaproteobacteria</taxon>
        <taxon>Sphingomonadales</taxon>
        <taxon>Erythrobacteraceae</taxon>
        <taxon>Altererythrobacter</taxon>
    </lineage>
</organism>
<keyword evidence="6" id="KW-1185">Reference proteome</keyword>
<proteinExistence type="predicted"/>
<evidence type="ECO:0000256" key="3">
    <source>
        <dbReference type="ARBA" id="ARBA00023239"/>
    </source>
</evidence>
<comment type="catalytic activity">
    <reaction evidence="4">
        <text>(S)-ureidoglycolate = urea + glyoxylate</text>
        <dbReference type="Rhea" id="RHEA:11304"/>
        <dbReference type="ChEBI" id="CHEBI:16199"/>
        <dbReference type="ChEBI" id="CHEBI:36655"/>
        <dbReference type="ChEBI" id="CHEBI:57296"/>
        <dbReference type="EC" id="4.3.2.3"/>
    </reaction>
</comment>
<dbReference type="Gene3D" id="2.60.120.480">
    <property type="entry name" value="Ureidoglycolate hydrolase"/>
    <property type="match status" value="1"/>
</dbReference>
<dbReference type="GO" id="GO:0050385">
    <property type="term" value="F:ureidoglycolate lyase activity"/>
    <property type="evidence" value="ECO:0007669"/>
    <property type="project" value="UniProtKB-EC"/>
</dbReference>
<reference evidence="5 6" key="1">
    <citation type="submission" date="2020-06" db="EMBL/GenBank/DDBJ databases">
        <title>Altererythrobacter lutimaris sp. nov., a marine bacterium isolated from a tidal flat.</title>
        <authorList>
            <person name="Kim D."/>
            <person name="Yoo Y."/>
            <person name="Kim J.-J."/>
        </authorList>
    </citation>
    <scope>NUCLEOTIDE SEQUENCE [LARGE SCALE GENOMIC DNA]</scope>
    <source>
        <strain evidence="5 6">JGD-16</strain>
    </source>
</reference>
<dbReference type="InterPro" id="IPR024060">
    <property type="entry name" value="Ureidoglycolate_lyase_dom_sf"/>
</dbReference>
<dbReference type="PANTHER" id="PTHR21221">
    <property type="entry name" value="UREIDOGLYCOLATE HYDROLASE"/>
    <property type="match status" value="1"/>
</dbReference>
<name>A0A850H9E1_9SPHN</name>
<keyword evidence="3 5" id="KW-0456">Lyase</keyword>
<comment type="caution">
    <text evidence="5">The sequence shown here is derived from an EMBL/GenBank/DDBJ whole genome shotgun (WGS) entry which is preliminary data.</text>
</comment>
<dbReference type="Proteomes" id="UP000546031">
    <property type="component" value="Unassembled WGS sequence"/>
</dbReference>
<evidence type="ECO:0000256" key="2">
    <source>
        <dbReference type="ARBA" id="ARBA00022631"/>
    </source>
</evidence>
<dbReference type="InterPro" id="IPR011051">
    <property type="entry name" value="RmlC_Cupin_sf"/>
</dbReference>
<protein>
    <submittedName>
        <fullName evidence="5">Ureidoglycolate lyase</fullName>
    </submittedName>
</protein>
<evidence type="ECO:0000313" key="6">
    <source>
        <dbReference type="Proteomes" id="UP000546031"/>
    </source>
</evidence>
<sequence length="182" mass="20333">MTLQQITLEPVAANEDNFAPFGKLIRPDESAGRGTKFYDDAVAVWDIPGMVTDEEATISVARTYIRPLSVIWMERHFKHTQVFMPVNGQAFHLVVAPPNEKNVPDVDAVRAFTFDGNAGVMLDLGTWHEFPFAIEREADIAVFLRRETNANLEAFENGEAIGGDLEKRNIQTRLGVEFIVAV</sequence>
<dbReference type="GO" id="GO:0006144">
    <property type="term" value="P:purine nucleobase metabolic process"/>
    <property type="evidence" value="ECO:0007669"/>
    <property type="project" value="UniProtKB-KW"/>
</dbReference>
<dbReference type="CDD" id="cd20298">
    <property type="entry name" value="cupin_UAH"/>
    <property type="match status" value="1"/>
</dbReference>
<gene>
    <name evidence="5" type="ORF">HUO12_01470</name>
</gene>
<dbReference type="EMBL" id="JABWTA010000001">
    <property type="protein sequence ID" value="NVE93561.1"/>
    <property type="molecule type" value="Genomic_DNA"/>
</dbReference>
<evidence type="ECO:0000256" key="1">
    <source>
        <dbReference type="ARBA" id="ARBA00011738"/>
    </source>
</evidence>
<dbReference type="RefSeq" id="WP_176271922.1">
    <property type="nucleotide sequence ID" value="NZ_JABWTA010000001.1"/>
</dbReference>
<dbReference type="Pfam" id="PF04115">
    <property type="entry name" value="Ureidogly_lyase"/>
    <property type="match status" value="1"/>
</dbReference>
<dbReference type="InterPro" id="IPR007247">
    <property type="entry name" value="Ureidogly_lyase"/>
</dbReference>
<evidence type="ECO:0000256" key="4">
    <source>
        <dbReference type="ARBA" id="ARBA00047684"/>
    </source>
</evidence>
<accession>A0A850H9E1</accession>
<keyword evidence="2" id="KW-0659">Purine metabolism</keyword>
<dbReference type="PANTHER" id="PTHR21221:SF1">
    <property type="entry name" value="UREIDOGLYCOLATE LYASE"/>
    <property type="match status" value="1"/>
</dbReference>